<comment type="caution">
    <text evidence="2">The sequence shown here is derived from an EMBL/GenBank/DDBJ whole genome shotgun (WGS) entry which is preliminary data.</text>
</comment>
<feature type="region of interest" description="Disordered" evidence="1">
    <location>
        <begin position="23"/>
        <end position="54"/>
    </location>
</feature>
<name>A0A5B7F3Q3_PORTR</name>
<protein>
    <submittedName>
        <fullName evidence="2">Uncharacterized protein</fullName>
    </submittedName>
</protein>
<reference evidence="2 3" key="1">
    <citation type="submission" date="2019-05" db="EMBL/GenBank/DDBJ databases">
        <title>Another draft genome of Portunus trituberculatus and its Hox gene families provides insights of decapod evolution.</title>
        <authorList>
            <person name="Jeong J.-H."/>
            <person name="Song I."/>
            <person name="Kim S."/>
            <person name="Choi T."/>
            <person name="Kim D."/>
            <person name="Ryu S."/>
            <person name="Kim W."/>
        </authorList>
    </citation>
    <scope>NUCLEOTIDE SEQUENCE [LARGE SCALE GENOMIC DNA]</scope>
    <source>
        <tissue evidence="2">Muscle</tissue>
    </source>
</reference>
<evidence type="ECO:0000256" key="1">
    <source>
        <dbReference type="SAM" id="MobiDB-lite"/>
    </source>
</evidence>
<keyword evidence="3" id="KW-1185">Reference proteome</keyword>
<dbReference type="EMBL" id="VSRR010004506">
    <property type="protein sequence ID" value="MPC39879.1"/>
    <property type="molecule type" value="Genomic_DNA"/>
</dbReference>
<feature type="compositionally biased region" description="Gly residues" evidence="1">
    <location>
        <begin position="36"/>
        <end position="47"/>
    </location>
</feature>
<accession>A0A5B7F3Q3</accession>
<feature type="region of interest" description="Disordered" evidence="1">
    <location>
        <begin position="125"/>
        <end position="148"/>
    </location>
</feature>
<organism evidence="2 3">
    <name type="scientific">Portunus trituberculatus</name>
    <name type="common">Swimming crab</name>
    <name type="synonym">Neptunus trituberculatus</name>
    <dbReference type="NCBI Taxonomy" id="210409"/>
    <lineage>
        <taxon>Eukaryota</taxon>
        <taxon>Metazoa</taxon>
        <taxon>Ecdysozoa</taxon>
        <taxon>Arthropoda</taxon>
        <taxon>Crustacea</taxon>
        <taxon>Multicrustacea</taxon>
        <taxon>Malacostraca</taxon>
        <taxon>Eumalacostraca</taxon>
        <taxon>Eucarida</taxon>
        <taxon>Decapoda</taxon>
        <taxon>Pleocyemata</taxon>
        <taxon>Brachyura</taxon>
        <taxon>Eubrachyura</taxon>
        <taxon>Portunoidea</taxon>
        <taxon>Portunidae</taxon>
        <taxon>Portuninae</taxon>
        <taxon>Portunus</taxon>
    </lineage>
</organism>
<dbReference type="AlphaFoldDB" id="A0A5B7F3Q3"/>
<dbReference type="Proteomes" id="UP000324222">
    <property type="component" value="Unassembled WGS sequence"/>
</dbReference>
<proteinExistence type="predicted"/>
<evidence type="ECO:0000313" key="2">
    <source>
        <dbReference type="EMBL" id="MPC39879.1"/>
    </source>
</evidence>
<gene>
    <name evidence="2" type="ORF">E2C01_033431</name>
</gene>
<sequence>MGQSKVTVCCCRRRWAGQALSGVGELVGRSPPAGGSTTGGQGGGGGSSATPTTPGGSCCRGLCWVIAAAATTAATPGSGSWGWRGHGRRWGPAHCSGALNEGLMRRCSGRDMSVIALVEPVCGRPGPRRATPAATTPCHRSTAAAAAA</sequence>
<evidence type="ECO:0000313" key="3">
    <source>
        <dbReference type="Proteomes" id="UP000324222"/>
    </source>
</evidence>